<evidence type="ECO:0000313" key="2">
    <source>
        <dbReference type="Proteomes" id="UP001296993"/>
    </source>
</evidence>
<dbReference type="Proteomes" id="UP001296993">
    <property type="component" value="Unassembled WGS sequence"/>
</dbReference>
<dbReference type="InterPro" id="IPR012348">
    <property type="entry name" value="RNR-like"/>
</dbReference>
<evidence type="ECO:0000313" key="1">
    <source>
        <dbReference type="EMBL" id="MBP2385751.1"/>
    </source>
</evidence>
<dbReference type="Gene3D" id="1.10.620.20">
    <property type="entry name" value="Ribonucleotide Reductase, subunit A"/>
    <property type="match status" value="1"/>
</dbReference>
<reference evidence="1 2" key="1">
    <citation type="submission" date="2021-03" db="EMBL/GenBank/DDBJ databases">
        <title>Sequencing the genomes of 1000 actinobacteria strains.</title>
        <authorList>
            <person name="Klenk H.-P."/>
        </authorList>
    </citation>
    <scope>NUCLEOTIDE SEQUENCE [LARGE SCALE GENOMIC DNA]</scope>
    <source>
        <strain evidence="1 2">DSM 15797</strain>
    </source>
</reference>
<accession>A0ABS4XBU6</accession>
<name>A0ABS4XBU6_9MICC</name>
<organism evidence="1 2">
    <name type="scientific">Paeniglutamicibacter kerguelensis</name>
    <dbReference type="NCBI Taxonomy" id="254788"/>
    <lineage>
        <taxon>Bacteria</taxon>
        <taxon>Bacillati</taxon>
        <taxon>Actinomycetota</taxon>
        <taxon>Actinomycetes</taxon>
        <taxon>Micrococcales</taxon>
        <taxon>Micrococcaceae</taxon>
        <taxon>Paeniglutamicibacter</taxon>
    </lineage>
</organism>
<comment type="caution">
    <text evidence="1">The sequence shown here is derived from an EMBL/GenBank/DDBJ whole genome shotgun (WGS) entry which is preliminary data.</text>
</comment>
<dbReference type="InterPro" id="IPR009078">
    <property type="entry name" value="Ferritin-like_SF"/>
</dbReference>
<proteinExistence type="predicted"/>
<dbReference type="RefSeq" id="WP_209996655.1">
    <property type="nucleotide sequence ID" value="NZ_BAAAJY010000003.1"/>
</dbReference>
<protein>
    <submittedName>
        <fullName evidence="1">Rubrerythrin</fullName>
    </submittedName>
</protein>
<keyword evidence="2" id="KW-1185">Reference proteome</keyword>
<gene>
    <name evidence="1" type="ORF">JOF47_001262</name>
</gene>
<sequence>MTEPLSMNPGTATGLKPVAFDSWLEHFRNNPAHQKEIESLIEWNQPSSLDGPTRRAFVRSFQRFELGESGDGKRLLAKAALEGDATYLAALELLVHEEQKHSALFRRGLDRLEAPSLEAHWSDAVFTVLRRTLGLRTELGLFLIAESVAMGYFTALAERAPDPVLRGIGRRIATDEQDHIRFQIDRLHQGFRDTPRAGRMLIGLGWGVIAGGAAAVLAVDHGPALRACGLSPARYWRQAMGEFRRAARLVLANPGAEPLGPLAKDVR</sequence>
<dbReference type="SUPFAM" id="SSF47240">
    <property type="entry name" value="Ferritin-like"/>
    <property type="match status" value="1"/>
</dbReference>
<dbReference type="EMBL" id="JAGIOF010000001">
    <property type="protein sequence ID" value="MBP2385751.1"/>
    <property type="molecule type" value="Genomic_DNA"/>
</dbReference>